<evidence type="ECO:0000313" key="2">
    <source>
        <dbReference type="Proteomes" id="UP000249577"/>
    </source>
</evidence>
<dbReference type="AlphaFoldDB" id="A0A2W5MNE6"/>
<evidence type="ECO:0000313" key="1">
    <source>
        <dbReference type="EMBL" id="PZQ15040.1"/>
    </source>
</evidence>
<dbReference type="Proteomes" id="UP000249577">
    <property type="component" value="Unassembled WGS sequence"/>
</dbReference>
<gene>
    <name evidence="1" type="ORF">DI565_11465</name>
</gene>
<protein>
    <recommendedName>
        <fullName evidence="3">Formylmethanofuran dehydrogenase</fullName>
    </recommendedName>
</protein>
<dbReference type="EMBL" id="QFPN01000005">
    <property type="protein sequence ID" value="PZQ15040.1"/>
    <property type="molecule type" value="Genomic_DNA"/>
</dbReference>
<evidence type="ECO:0008006" key="3">
    <source>
        <dbReference type="Google" id="ProtNLM"/>
    </source>
</evidence>
<sequence>MTETTGGGLTHEDVVCPFCGLGCDDVKLTVKGDAVEAGEGVCGRAAALFRRGPEPAPSARVNGREVPLEAAVAAAAELLTTALSPVYAGLGADVDGVRSVIRLAAKTGGTVDHYASDGLYKNLASSQRKGWIATTFAEVRNRCDLFVVVGPDPSKAFHQLYARVTPKTGRFLDGARKIVFLGGEPSAEARAQLEGAIVETIAVPEGGLVDALSRLQALVGGQTPPPAEPDLAPLAAALKASKYAVLAWSASSLGEDGDLVIERAVSVVAELNVGTRAACLPLSGKDNLTGAYHVSLWTTGFPLRLGLRGGVSSHDQSAYSTANSLGDADVVVWTSAFRPEKPPAAEAPLIAIAHPATEFEREPDVFIPVGQPGLDHAGLVFRADSVVGLPLKKYRDAGLKSVAEIVTSIAEAQP</sequence>
<accession>A0A2W5MNE6</accession>
<dbReference type="SUPFAM" id="SSF53706">
    <property type="entry name" value="Formate dehydrogenase/DMSO reductase, domains 1-3"/>
    <property type="match status" value="1"/>
</dbReference>
<name>A0A2W5MNE6_ANCNO</name>
<organism evidence="1 2">
    <name type="scientific">Ancylobacter novellus</name>
    <name type="common">Thiobacillus novellus</name>
    <dbReference type="NCBI Taxonomy" id="921"/>
    <lineage>
        <taxon>Bacteria</taxon>
        <taxon>Pseudomonadati</taxon>
        <taxon>Pseudomonadota</taxon>
        <taxon>Alphaproteobacteria</taxon>
        <taxon>Hyphomicrobiales</taxon>
        <taxon>Xanthobacteraceae</taxon>
        <taxon>Ancylobacter</taxon>
    </lineage>
</organism>
<comment type="caution">
    <text evidence="1">The sequence shown here is derived from an EMBL/GenBank/DDBJ whole genome shotgun (WGS) entry which is preliminary data.</text>
</comment>
<proteinExistence type="predicted"/>
<reference evidence="1 2" key="1">
    <citation type="submission" date="2017-08" db="EMBL/GenBank/DDBJ databases">
        <title>Infants hospitalized years apart are colonized by the same room-sourced microbial strains.</title>
        <authorList>
            <person name="Brooks B."/>
            <person name="Olm M.R."/>
            <person name="Firek B.A."/>
            <person name="Baker R."/>
            <person name="Thomas B.C."/>
            <person name="Morowitz M.J."/>
            <person name="Banfield J.F."/>
        </authorList>
    </citation>
    <scope>NUCLEOTIDE SEQUENCE [LARGE SCALE GENOMIC DNA]</scope>
    <source>
        <strain evidence="1">S2_005_003_R2_43</strain>
    </source>
</reference>